<evidence type="ECO:0000256" key="1">
    <source>
        <dbReference type="SAM" id="MobiDB-lite"/>
    </source>
</evidence>
<dbReference type="InterPro" id="IPR038765">
    <property type="entry name" value="Papain-like_cys_pep_sf"/>
</dbReference>
<keyword evidence="3" id="KW-0378">Hydrolase</keyword>
<proteinExistence type="predicted"/>
<feature type="compositionally biased region" description="Polar residues" evidence="1">
    <location>
        <begin position="96"/>
        <end position="105"/>
    </location>
</feature>
<feature type="region of interest" description="Disordered" evidence="1">
    <location>
        <begin position="76"/>
        <end position="105"/>
    </location>
</feature>
<organism evidence="3 4">
    <name type="scientific">Helianthus annuus</name>
    <name type="common">Common sunflower</name>
    <dbReference type="NCBI Taxonomy" id="4232"/>
    <lineage>
        <taxon>Eukaryota</taxon>
        <taxon>Viridiplantae</taxon>
        <taxon>Streptophyta</taxon>
        <taxon>Embryophyta</taxon>
        <taxon>Tracheophyta</taxon>
        <taxon>Spermatophyta</taxon>
        <taxon>Magnoliopsida</taxon>
        <taxon>eudicotyledons</taxon>
        <taxon>Gunneridae</taxon>
        <taxon>Pentapetalae</taxon>
        <taxon>asterids</taxon>
        <taxon>campanulids</taxon>
        <taxon>Asterales</taxon>
        <taxon>Asteraceae</taxon>
        <taxon>Asteroideae</taxon>
        <taxon>Heliantheae alliance</taxon>
        <taxon>Heliantheae</taxon>
        <taxon>Helianthus</taxon>
    </lineage>
</organism>
<evidence type="ECO:0000259" key="2">
    <source>
        <dbReference type="Pfam" id="PF08246"/>
    </source>
</evidence>
<name>A0A9K3JLM2_HELAN</name>
<evidence type="ECO:0000313" key="4">
    <source>
        <dbReference type="Proteomes" id="UP000215914"/>
    </source>
</evidence>
<protein>
    <submittedName>
        <fullName evidence="3">Actinidain</fullName>
        <ecNumber evidence="3">3.4.22.14</ecNumber>
    </submittedName>
</protein>
<sequence length="105" mass="11877">MALLLRRLLRFPSTIQSRGFCCAPVSRLSDDDVKVIFEAWADKHGKVYETVKEKESGFQSFKDMLSSLDKDNSTCDSSVKLGPTEPSDWTGVEFRSSWSQEPPKN</sequence>
<dbReference type="Proteomes" id="UP000215914">
    <property type="component" value="Unassembled WGS sequence"/>
</dbReference>
<reference evidence="3" key="1">
    <citation type="journal article" date="2017" name="Nature">
        <title>The sunflower genome provides insights into oil metabolism, flowering and Asterid evolution.</title>
        <authorList>
            <person name="Badouin H."/>
            <person name="Gouzy J."/>
            <person name="Grassa C.J."/>
            <person name="Murat F."/>
            <person name="Staton S.E."/>
            <person name="Cottret L."/>
            <person name="Lelandais-Briere C."/>
            <person name="Owens G.L."/>
            <person name="Carrere S."/>
            <person name="Mayjonade B."/>
            <person name="Legrand L."/>
            <person name="Gill N."/>
            <person name="Kane N.C."/>
            <person name="Bowers J.E."/>
            <person name="Hubner S."/>
            <person name="Bellec A."/>
            <person name="Berard A."/>
            <person name="Berges H."/>
            <person name="Blanchet N."/>
            <person name="Boniface M.C."/>
            <person name="Brunel D."/>
            <person name="Catrice O."/>
            <person name="Chaidir N."/>
            <person name="Claudel C."/>
            <person name="Donnadieu C."/>
            <person name="Faraut T."/>
            <person name="Fievet G."/>
            <person name="Helmstetter N."/>
            <person name="King M."/>
            <person name="Knapp S.J."/>
            <person name="Lai Z."/>
            <person name="Le Paslier M.C."/>
            <person name="Lippi Y."/>
            <person name="Lorenzon L."/>
            <person name="Mandel J.R."/>
            <person name="Marage G."/>
            <person name="Marchand G."/>
            <person name="Marquand E."/>
            <person name="Bret-Mestries E."/>
            <person name="Morien E."/>
            <person name="Nambeesan S."/>
            <person name="Nguyen T."/>
            <person name="Pegot-Espagnet P."/>
            <person name="Pouilly N."/>
            <person name="Raftis F."/>
            <person name="Sallet E."/>
            <person name="Schiex T."/>
            <person name="Thomas J."/>
            <person name="Vandecasteele C."/>
            <person name="Vares D."/>
            <person name="Vear F."/>
            <person name="Vautrin S."/>
            <person name="Crespi M."/>
            <person name="Mangin B."/>
            <person name="Burke J.M."/>
            <person name="Salse J."/>
            <person name="Munos S."/>
            <person name="Vincourt P."/>
            <person name="Rieseberg L.H."/>
            <person name="Langlade N.B."/>
        </authorList>
    </citation>
    <scope>NUCLEOTIDE SEQUENCE</scope>
    <source>
        <tissue evidence="3">Leaves</tissue>
    </source>
</reference>
<feature type="domain" description="Cathepsin propeptide inhibitor" evidence="2">
    <location>
        <begin position="37"/>
        <end position="94"/>
    </location>
</feature>
<keyword evidence="4" id="KW-1185">Reference proteome</keyword>
<dbReference type="Pfam" id="PF08246">
    <property type="entry name" value="Inhibitor_I29"/>
    <property type="match status" value="1"/>
</dbReference>
<evidence type="ECO:0000313" key="3">
    <source>
        <dbReference type="EMBL" id="KAF5817901.1"/>
    </source>
</evidence>
<dbReference type="GO" id="GO:0004197">
    <property type="term" value="F:cysteine-type endopeptidase activity"/>
    <property type="evidence" value="ECO:0007669"/>
    <property type="project" value="UniProtKB-EC"/>
</dbReference>
<dbReference type="AlphaFoldDB" id="A0A9K3JLM2"/>
<dbReference type="InterPro" id="IPR013201">
    <property type="entry name" value="Prot_inhib_I29"/>
</dbReference>
<dbReference type="SUPFAM" id="SSF54001">
    <property type="entry name" value="Cysteine proteinases"/>
    <property type="match status" value="1"/>
</dbReference>
<dbReference type="EMBL" id="MNCJ02000317">
    <property type="protein sequence ID" value="KAF5817901.1"/>
    <property type="molecule type" value="Genomic_DNA"/>
</dbReference>
<reference evidence="3" key="2">
    <citation type="submission" date="2020-06" db="EMBL/GenBank/DDBJ databases">
        <title>Helianthus annuus Genome sequencing and assembly Release 2.</title>
        <authorList>
            <person name="Gouzy J."/>
            <person name="Langlade N."/>
            <person name="Munos S."/>
        </authorList>
    </citation>
    <scope>NUCLEOTIDE SEQUENCE</scope>
    <source>
        <tissue evidence="3">Leaves</tissue>
    </source>
</reference>
<accession>A0A9K3JLM2</accession>
<dbReference type="EC" id="3.4.22.14" evidence="3"/>
<dbReference type="Gramene" id="mRNA:HanXRQr2_Chr02g0058421">
    <property type="protein sequence ID" value="mRNA:HanXRQr2_Chr02g0058421"/>
    <property type="gene ID" value="HanXRQr2_Chr02g0058421"/>
</dbReference>
<dbReference type="Gene3D" id="1.10.287.2250">
    <property type="match status" value="1"/>
</dbReference>
<comment type="caution">
    <text evidence="3">The sequence shown here is derived from an EMBL/GenBank/DDBJ whole genome shotgun (WGS) entry which is preliminary data.</text>
</comment>
<gene>
    <name evidence="3" type="ORF">HanXRQr2_Chr02g0058421</name>
</gene>